<keyword evidence="8" id="KW-0539">Nucleus</keyword>
<dbReference type="Gene3D" id="1.10.10.60">
    <property type="entry name" value="Homeodomain-like"/>
    <property type="match status" value="1"/>
</dbReference>
<feature type="compositionally biased region" description="Low complexity" evidence="10">
    <location>
        <begin position="515"/>
        <end position="530"/>
    </location>
</feature>
<dbReference type="GO" id="GO:0005667">
    <property type="term" value="C:transcription regulator complex"/>
    <property type="evidence" value="ECO:0007669"/>
    <property type="project" value="TreeGrafter"/>
</dbReference>
<dbReference type="Gene3D" id="4.10.1240.50">
    <property type="match status" value="1"/>
</dbReference>
<dbReference type="InterPro" id="IPR036236">
    <property type="entry name" value="Znf_C2H2_sf"/>
</dbReference>
<keyword evidence="5" id="KW-0862">Zinc</keyword>
<name>A0A8D9F3F1_9HEMI</name>
<sequence>MTTAVKSVTAETYRTGVMLLGLHEVPGNRLPSYATSTGTGSQHTTAAVFMYSTSAEGGVTLQLRDADDFAAAAGADGDKSGGLASVLARLQEDAGVSISYQTDGELGLSGTEEGLDHFLLGSAGAGTCLTTKGNADHGESSECDAVGLDCFAAGTGCSGPDVSLSPRLFDPCYDGGAISRYQFYYENSDSLGDASVDFGSSEDIKGTPDSSKLSVKKPRPKPTSPNRQGPQQCQVCGKVFGNASALAKHKLTHSDERKYVCTMCGKAFKRQDHLNGHMLTHRNKKPYECKAEGCGKSYCDARSLRRHTENHHSSSLSSSSPTSSSSSTSSLCSSSASSTTSLASNGTVTSTAPSSGDGGGGGSPSPSCIQYAPAPTPPLSSPSRTSVATSSTSSPSTAITGAAASQSASLLAIKCSLVSASATHVPSVTSSVSPSGTPSSSQLQSLLMETTSCSTSSSVASSTTTACSSSSISSSKARKKQRESISTSTHNDVLSQHQLDLIQQIMQQTAKAVVSSPASQGSQSPSSSSAKTKTWTVQNGHQVTKAVSSTSSSSSVKSSIRTAAGPQQASAAAVAATVNNINALLSSTVGQEQKPVECNLCHRKFKNIPALNGHMRLHGGYFKKDSESKKHEKKDSSTSGVVVQPLQTASISVRALIEEKIIQKRSSNPGLAAHTQTNLSYSTNSAIQNVQTTPSVQFSDSGSAVSLSVSENSSDSLKLSSFIVPATPNINPDDKHQNLLRRHSASEHFISPRTPPVSTSPSNEAQILSDILLKKNPNKPAVKRASSDPGRHTNQTTEVNMSFNDTLTSYTGVLGVYQGDDGYFSPSLQDEMFNHVQAIQDSLLLQGVDAAQLAESIQAATLQEIASLEEYSNSDPNGQYQQDLQSVLNSPLPVSIADFAYQAQANQSFQQETTFTQSPLPSPSFTYPTPPASQEGQSPSFGNLQSVISHPSSSPLSASFCMSSSAAVEAALNEVLPMEQHNIYPSPPPQSPLSGTPVPSPMSLPSSAVSSPLPHQMLQSQMMSNSDDPLLSSSPKDFASRKKFDFHTFKILNNGSLDYLNGNQQGVTGIVLDRNGELKLIQNGFQNGKPNGVLNGNITTVYVKQEPQCMETTEVKPVANKTYHSPSRNTNTTPQIKEEIEDEAFVNPISMADNAMFKYSTTVGNGHSTVSNSNSSSFTNSRKRRFESSSSGLTGSFGSHCSYQSRLRSVRSRTSSSAPPLHYTPSPVLSPSRSGSGLYWQAVTSWPSSTTFKDESVSAAETRYLESRDVAPESDTTPHVNIGPQYQALIPECCPYGAKTEREPTYEHLLWDPGISKVTSDSEVDMYLEFACCAAVPGGGRNKEYALHLLHLCNGNIHTAMLRLMQPTPMLPFGHPLLSMEYTDNQRWNITEIEIFQQALLKYDKDLSSVAQEIGSKTLKQCIQFYYLWKKVCPEEYKRIRLSRRRNRDFDFDFEFKSDIPVNDVDMVSTSSESRLFVCEYPDCSASFNSRAALNGHIKIHGGASTVNSSGERRQTPTPTHLSVSSADLLEEFPCKICGKVFSKVKSRSAHMKSHRPLDSEPKHNKNSLKTTSSEPLSVRPLDNGDPTISRAMGTSSTCVQSHLRPN</sequence>
<feature type="region of interest" description="Disordered" evidence="10">
    <location>
        <begin position="1208"/>
        <end position="1233"/>
    </location>
</feature>
<keyword evidence="4 9" id="KW-0863">Zinc-finger</keyword>
<dbReference type="FunFam" id="3.30.160.60:FF:000656">
    <property type="entry name" value="Zinc finger protein 541"/>
    <property type="match status" value="1"/>
</dbReference>
<dbReference type="FunFam" id="3.30.160.60:FF:000744">
    <property type="entry name" value="zinc finger E-box-binding homeobox 1"/>
    <property type="match status" value="1"/>
</dbReference>
<accession>A0A8D9F3F1</accession>
<evidence type="ECO:0000256" key="7">
    <source>
        <dbReference type="ARBA" id="ARBA00023163"/>
    </source>
</evidence>
<feature type="domain" description="ELM2" evidence="12">
    <location>
        <begin position="1278"/>
        <end position="1368"/>
    </location>
</feature>
<dbReference type="InterPro" id="IPR000949">
    <property type="entry name" value="ELM2_dom"/>
</dbReference>
<evidence type="ECO:0000256" key="4">
    <source>
        <dbReference type="ARBA" id="ARBA00022771"/>
    </source>
</evidence>
<dbReference type="GO" id="GO:0008270">
    <property type="term" value="F:zinc ion binding"/>
    <property type="evidence" value="ECO:0007669"/>
    <property type="project" value="UniProtKB-KW"/>
</dbReference>
<evidence type="ECO:0000259" key="11">
    <source>
        <dbReference type="PROSITE" id="PS50157"/>
    </source>
</evidence>
<feature type="compositionally biased region" description="Low complexity" evidence="10">
    <location>
        <begin position="543"/>
        <end position="555"/>
    </location>
</feature>
<keyword evidence="2" id="KW-0479">Metal-binding</keyword>
<dbReference type="PROSITE" id="PS51293">
    <property type="entry name" value="SANT"/>
    <property type="match status" value="1"/>
</dbReference>
<feature type="region of interest" description="Disordered" evidence="10">
    <location>
        <begin position="199"/>
        <end position="232"/>
    </location>
</feature>
<evidence type="ECO:0000256" key="10">
    <source>
        <dbReference type="SAM" id="MobiDB-lite"/>
    </source>
</evidence>
<evidence type="ECO:0000259" key="12">
    <source>
        <dbReference type="PROSITE" id="PS51156"/>
    </source>
</evidence>
<keyword evidence="3" id="KW-0677">Repeat</keyword>
<dbReference type="InterPro" id="IPR017884">
    <property type="entry name" value="SANT_dom"/>
</dbReference>
<dbReference type="Pfam" id="PF13912">
    <property type="entry name" value="zf-C2H2_6"/>
    <property type="match status" value="2"/>
</dbReference>
<feature type="compositionally biased region" description="Low complexity" evidence="10">
    <location>
        <begin position="1168"/>
        <end position="1180"/>
    </location>
</feature>
<evidence type="ECO:0000256" key="5">
    <source>
        <dbReference type="ARBA" id="ARBA00022833"/>
    </source>
</evidence>
<evidence type="ECO:0000256" key="8">
    <source>
        <dbReference type="ARBA" id="ARBA00023242"/>
    </source>
</evidence>
<evidence type="ECO:0000259" key="13">
    <source>
        <dbReference type="PROSITE" id="PS51293"/>
    </source>
</evidence>
<feature type="region of interest" description="Disordered" evidence="10">
    <location>
        <begin position="310"/>
        <end position="398"/>
    </location>
</feature>
<protein>
    <submittedName>
        <fullName evidence="14">Transcriptional-regulating factor 1</fullName>
    </submittedName>
</protein>
<evidence type="ECO:0000256" key="9">
    <source>
        <dbReference type="PROSITE-ProRule" id="PRU00042"/>
    </source>
</evidence>
<evidence type="ECO:0000256" key="3">
    <source>
        <dbReference type="ARBA" id="ARBA00022737"/>
    </source>
</evidence>
<dbReference type="InterPro" id="IPR051066">
    <property type="entry name" value="Trans_reg/Corepressor"/>
</dbReference>
<feature type="region of interest" description="Disordered" evidence="10">
    <location>
        <begin position="981"/>
        <end position="1012"/>
    </location>
</feature>
<dbReference type="Pfam" id="PF00249">
    <property type="entry name" value="Myb_DNA-binding"/>
    <property type="match status" value="1"/>
</dbReference>
<evidence type="ECO:0000256" key="6">
    <source>
        <dbReference type="ARBA" id="ARBA00023015"/>
    </source>
</evidence>
<feature type="domain" description="SANT" evidence="13">
    <location>
        <begin position="1383"/>
        <end position="1434"/>
    </location>
</feature>
<feature type="domain" description="C2H2-type" evidence="11">
    <location>
        <begin position="596"/>
        <end position="623"/>
    </location>
</feature>
<dbReference type="Pfam" id="PF00096">
    <property type="entry name" value="zf-C2H2"/>
    <property type="match status" value="3"/>
</dbReference>
<dbReference type="PANTHER" id="PTHR16089:SF40">
    <property type="entry name" value="SUPPRESSOR OF ACTIVATED EGL-4 PROTEIN 1"/>
    <property type="match status" value="1"/>
</dbReference>
<dbReference type="InterPro" id="IPR009057">
    <property type="entry name" value="Homeodomain-like_sf"/>
</dbReference>
<feature type="domain" description="C2H2-type" evidence="11">
    <location>
        <begin position="231"/>
        <end position="258"/>
    </location>
</feature>
<feature type="domain" description="C2H2-type" evidence="11">
    <location>
        <begin position="287"/>
        <end position="317"/>
    </location>
</feature>
<feature type="compositionally biased region" description="Low complexity" evidence="10">
    <location>
        <begin position="313"/>
        <end position="344"/>
    </location>
</feature>
<feature type="domain" description="C2H2-type" evidence="11">
    <location>
        <begin position="259"/>
        <end position="286"/>
    </location>
</feature>
<dbReference type="InterPro" id="IPR001005">
    <property type="entry name" value="SANT/Myb"/>
</dbReference>
<dbReference type="SUPFAM" id="SSF57667">
    <property type="entry name" value="beta-beta-alpha zinc fingers"/>
    <property type="match status" value="3"/>
</dbReference>
<feature type="compositionally biased region" description="Polar residues" evidence="10">
    <location>
        <begin position="923"/>
        <end position="944"/>
    </location>
</feature>
<dbReference type="SUPFAM" id="SSF46689">
    <property type="entry name" value="Homeodomain-like"/>
    <property type="match status" value="1"/>
</dbReference>
<organism evidence="14">
    <name type="scientific">Cacopsylla melanoneura</name>
    <dbReference type="NCBI Taxonomy" id="428564"/>
    <lineage>
        <taxon>Eukaryota</taxon>
        <taxon>Metazoa</taxon>
        <taxon>Ecdysozoa</taxon>
        <taxon>Arthropoda</taxon>
        <taxon>Hexapoda</taxon>
        <taxon>Insecta</taxon>
        <taxon>Pterygota</taxon>
        <taxon>Neoptera</taxon>
        <taxon>Paraneoptera</taxon>
        <taxon>Hemiptera</taxon>
        <taxon>Sternorrhyncha</taxon>
        <taxon>Psylloidea</taxon>
        <taxon>Psyllidae</taxon>
        <taxon>Psyllinae</taxon>
        <taxon>Cacopsylla</taxon>
    </lineage>
</organism>
<dbReference type="PROSITE" id="PS50157">
    <property type="entry name" value="ZINC_FINGER_C2H2_2"/>
    <property type="match status" value="6"/>
</dbReference>
<evidence type="ECO:0000256" key="1">
    <source>
        <dbReference type="ARBA" id="ARBA00004123"/>
    </source>
</evidence>
<feature type="region of interest" description="Disordered" evidence="10">
    <location>
        <begin position="513"/>
        <end position="555"/>
    </location>
</feature>
<feature type="region of interest" description="Disordered" evidence="10">
    <location>
        <begin position="426"/>
        <end position="492"/>
    </location>
</feature>
<dbReference type="SMART" id="SM00717">
    <property type="entry name" value="SANT"/>
    <property type="match status" value="1"/>
</dbReference>
<feature type="region of interest" description="Disordered" evidence="10">
    <location>
        <begin position="1549"/>
        <end position="1607"/>
    </location>
</feature>
<reference evidence="14" key="1">
    <citation type="submission" date="2021-05" db="EMBL/GenBank/DDBJ databases">
        <authorList>
            <person name="Alioto T."/>
            <person name="Alioto T."/>
            <person name="Gomez Garrido J."/>
        </authorList>
    </citation>
    <scope>NUCLEOTIDE SEQUENCE</scope>
</reference>
<feature type="domain" description="C2H2-type" evidence="11">
    <location>
        <begin position="1477"/>
        <end position="1506"/>
    </location>
</feature>
<dbReference type="EMBL" id="HBUF01592744">
    <property type="protein sequence ID" value="CAG6773880.1"/>
    <property type="molecule type" value="Transcribed_RNA"/>
</dbReference>
<dbReference type="Gene3D" id="3.30.160.60">
    <property type="entry name" value="Classic Zinc Finger"/>
    <property type="match status" value="5"/>
</dbReference>
<dbReference type="PROSITE" id="PS00028">
    <property type="entry name" value="ZINC_FINGER_C2H2_1"/>
    <property type="match status" value="6"/>
</dbReference>
<dbReference type="PANTHER" id="PTHR16089">
    <property type="entry name" value="REST COREPRESSOR COREST PROTEIN-RELATED"/>
    <property type="match status" value="1"/>
</dbReference>
<keyword evidence="7" id="KW-0804">Transcription</keyword>
<feature type="compositionally biased region" description="Low complexity" evidence="10">
    <location>
        <begin position="381"/>
        <end position="398"/>
    </location>
</feature>
<dbReference type="PROSITE" id="PS51156">
    <property type="entry name" value="ELM2"/>
    <property type="match status" value="1"/>
</dbReference>
<feature type="region of interest" description="Disordered" evidence="10">
    <location>
        <begin position="1168"/>
        <end position="1195"/>
    </location>
</feature>
<feature type="compositionally biased region" description="Low complexity" evidence="10">
    <location>
        <begin position="426"/>
        <end position="475"/>
    </location>
</feature>
<feature type="region of interest" description="Disordered" evidence="10">
    <location>
        <begin position="910"/>
        <end position="944"/>
    </location>
</feature>
<proteinExistence type="predicted"/>
<keyword evidence="6" id="KW-0805">Transcription regulation</keyword>
<feature type="domain" description="C2H2-type" evidence="11">
    <location>
        <begin position="1533"/>
        <end position="1560"/>
    </location>
</feature>
<dbReference type="InterPro" id="IPR013087">
    <property type="entry name" value="Znf_C2H2_type"/>
</dbReference>
<feature type="compositionally biased region" description="Polar residues" evidence="10">
    <location>
        <begin position="531"/>
        <end position="542"/>
    </location>
</feature>
<feature type="compositionally biased region" description="Low complexity" evidence="10">
    <location>
        <begin position="1001"/>
        <end position="1012"/>
    </location>
</feature>
<dbReference type="Pfam" id="PF01448">
    <property type="entry name" value="ELM2"/>
    <property type="match status" value="1"/>
</dbReference>
<dbReference type="GO" id="GO:0003714">
    <property type="term" value="F:transcription corepressor activity"/>
    <property type="evidence" value="ECO:0007669"/>
    <property type="project" value="TreeGrafter"/>
</dbReference>
<dbReference type="SMART" id="SM01189">
    <property type="entry name" value="ELM2"/>
    <property type="match status" value="1"/>
</dbReference>
<evidence type="ECO:0000256" key="2">
    <source>
        <dbReference type="ARBA" id="ARBA00022723"/>
    </source>
</evidence>
<comment type="subcellular location">
    <subcellularLocation>
        <location evidence="1">Nucleus</location>
    </subcellularLocation>
</comment>
<dbReference type="SMART" id="SM00355">
    <property type="entry name" value="ZnF_C2H2"/>
    <property type="match status" value="6"/>
</dbReference>
<dbReference type="GO" id="GO:0006357">
    <property type="term" value="P:regulation of transcription by RNA polymerase II"/>
    <property type="evidence" value="ECO:0007669"/>
    <property type="project" value="TreeGrafter"/>
</dbReference>
<dbReference type="GO" id="GO:0000118">
    <property type="term" value="C:histone deacetylase complex"/>
    <property type="evidence" value="ECO:0007669"/>
    <property type="project" value="TreeGrafter"/>
</dbReference>
<evidence type="ECO:0000313" key="14">
    <source>
        <dbReference type="EMBL" id="CAG6773880.1"/>
    </source>
</evidence>